<evidence type="ECO:0000259" key="3">
    <source>
        <dbReference type="PROSITE" id="PS51186"/>
    </source>
</evidence>
<keyword evidence="5" id="KW-1185">Reference proteome</keyword>
<comment type="caution">
    <text evidence="4">The sequence shown here is derived from an EMBL/GenBank/DDBJ whole genome shotgun (WGS) entry which is preliminary data.</text>
</comment>
<sequence>MANLPQITVSPASDDELVEFIAAQKVSYLRDLVEQGGLSKAAAQANSDATWSGLVPDGIHPIDGNEIMIARDADGDRVGVLWMAVRERGGEQYAWIYDIEVDPDARNRGYGRALMLAAEDWTREKGLTSLQLNVFGGNTPARALYRSLGFVENAVQMSKRV</sequence>
<gene>
    <name evidence="4" type="ORF">ACFQBT_16965</name>
</gene>
<reference evidence="5" key="1">
    <citation type="journal article" date="2019" name="Int. J. Syst. Evol. Microbiol.">
        <title>The Global Catalogue of Microorganisms (GCM) 10K type strain sequencing project: providing services to taxonomists for standard genome sequencing and annotation.</title>
        <authorList>
            <consortium name="The Broad Institute Genomics Platform"/>
            <consortium name="The Broad Institute Genome Sequencing Center for Infectious Disease"/>
            <person name="Wu L."/>
            <person name="Ma J."/>
        </authorList>
    </citation>
    <scope>NUCLEOTIDE SEQUENCE [LARGE SCALE GENOMIC DNA]</scope>
    <source>
        <strain evidence="5">NBRC 106593</strain>
    </source>
</reference>
<name>A0ABW2AWK1_9MICO</name>
<dbReference type="InterPro" id="IPR050680">
    <property type="entry name" value="YpeA/RimI_acetyltransf"/>
</dbReference>
<dbReference type="PANTHER" id="PTHR43420">
    <property type="entry name" value="ACETYLTRANSFERASE"/>
    <property type="match status" value="1"/>
</dbReference>
<keyword evidence="1 4" id="KW-0808">Transferase</keyword>
<organism evidence="4 5">
    <name type="scientific">Branchiibius cervicis</name>
    <dbReference type="NCBI Taxonomy" id="908252"/>
    <lineage>
        <taxon>Bacteria</taxon>
        <taxon>Bacillati</taxon>
        <taxon>Actinomycetota</taxon>
        <taxon>Actinomycetes</taxon>
        <taxon>Micrococcales</taxon>
        <taxon>Dermacoccaceae</taxon>
        <taxon>Branchiibius</taxon>
    </lineage>
</organism>
<dbReference type="Gene3D" id="3.40.630.30">
    <property type="match status" value="1"/>
</dbReference>
<proteinExistence type="predicted"/>
<protein>
    <submittedName>
        <fullName evidence="4">GNAT family N-acetyltransferase</fullName>
        <ecNumber evidence="4">2.3.1.-</ecNumber>
    </submittedName>
</protein>
<dbReference type="GO" id="GO:0016746">
    <property type="term" value="F:acyltransferase activity"/>
    <property type="evidence" value="ECO:0007669"/>
    <property type="project" value="UniProtKB-KW"/>
</dbReference>
<dbReference type="EC" id="2.3.1.-" evidence="4"/>
<dbReference type="Pfam" id="PF00583">
    <property type="entry name" value="Acetyltransf_1"/>
    <property type="match status" value="1"/>
</dbReference>
<feature type="domain" description="N-acetyltransferase" evidence="3">
    <location>
        <begin position="7"/>
        <end position="161"/>
    </location>
</feature>
<dbReference type="CDD" id="cd04301">
    <property type="entry name" value="NAT_SF"/>
    <property type="match status" value="1"/>
</dbReference>
<dbReference type="InterPro" id="IPR000182">
    <property type="entry name" value="GNAT_dom"/>
</dbReference>
<keyword evidence="2 4" id="KW-0012">Acyltransferase</keyword>
<evidence type="ECO:0000313" key="4">
    <source>
        <dbReference type="EMBL" id="MFC6715411.1"/>
    </source>
</evidence>
<dbReference type="Proteomes" id="UP001596356">
    <property type="component" value="Unassembled WGS sequence"/>
</dbReference>
<dbReference type="InterPro" id="IPR016181">
    <property type="entry name" value="Acyl_CoA_acyltransferase"/>
</dbReference>
<dbReference type="EMBL" id="JBHSWJ010000002">
    <property type="protein sequence ID" value="MFC6715411.1"/>
    <property type="molecule type" value="Genomic_DNA"/>
</dbReference>
<evidence type="ECO:0000256" key="2">
    <source>
        <dbReference type="ARBA" id="ARBA00023315"/>
    </source>
</evidence>
<dbReference type="PROSITE" id="PS51186">
    <property type="entry name" value="GNAT"/>
    <property type="match status" value="1"/>
</dbReference>
<accession>A0ABW2AWK1</accession>
<dbReference type="RefSeq" id="WP_377824507.1">
    <property type="nucleotide sequence ID" value="NZ_JBHSWJ010000002.1"/>
</dbReference>
<evidence type="ECO:0000256" key="1">
    <source>
        <dbReference type="ARBA" id="ARBA00022679"/>
    </source>
</evidence>
<dbReference type="SUPFAM" id="SSF55729">
    <property type="entry name" value="Acyl-CoA N-acyltransferases (Nat)"/>
    <property type="match status" value="1"/>
</dbReference>
<evidence type="ECO:0000313" key="5">
    <source>
        <dbReference type="Proteomes" id="UP001596356"/>
    </source>
</evidence>